<gene>
    <name evidence="1" type="ORF">METZ01_LOCUS510051</name>
</gene>
<dbReference type="InterPro" id="IPR009057">
    <property type="entry name" value="Homeodomain-like_sf"/>
</dbReference>
<dbReference type="GO" id="GO:0003677">
    <property type="term" value="F:DNA binding"/>
    <property type="evidence" value="ECO:0007669"/>
    <property type="project" value="InterPro"/>
</dbReference>
<dbReference type="AlphaFoldDB" id="A0A383EK28"/>
<dbReference type="InterPro" id="IPR002514">
    <property type="entry name" value="Transposase_8"/>
</dbReference>
<proteinExistence type="predicted"/>
<evidence type="ECO:0000313" key="1">
    <source>
        <dbReference type="EMBL" id="SVE57197.1"/>
    </source>
</evidence>
<organism evidence="1">
    <name type="scientific">marine metagenome</name>
    <dbReference type="NCBI Taxonomy" id="408172"/>
    <lineage>
        <taxon>unclassified sequences</taxon>
        <taxon>metagenomes</taxon>
        <taxon>ecological metagenomes</taxon>
    </lineage>
</organism>
<name>A0A383EK28_9ZZZZ</name>
<dbReference type="GO" id="GO:0006313">
    <property type="term" value="P:DNA transposition"/>
    <property type="evidence" value="ECO:0007669"/>
    <property type="project" value="InterPro"/>
</dbReference>
<sequence length="107" mass="12357">MGRKKYSKELKAQIALDAIKGQKTIAELASEYGVHANQISIWKKQLLDAAPAAFSNGKDKDAEKKEVERDHLYKKVGQLQIEVDWLKKRPAIWDERLRESQMHRGQK</sequence>
<reference evidence="1" key="1">
    <citation type="submission" date="2018-05" db="EMBL/GenBank/DDBJ databases">
        <authorList>
            <person name="Lanie J.A."/>
            <person name="Ng W.-L."/>
            <person name="Kazmierczak K.M."/>
            <person name="Andrzejewski T.M."/>
            <person name="Davidsen T.M."/>
            <person name="Wayne K.J."/>
            <person name="Tettelin H."/>
            <person name="Glass J.I."/>
            <person name="Rusch D."/>
            <person name="Podicherti R."/>
            <person name="Tsui H.-C.T."/>
            <person name="Winkler M.E."/>
        </authorList>
    </citation>
    <scope>NUCLEOTIDE SEQUENCE</scope>
</reference>
<dbReference type="GO" id="GO:0004803">
    <property type="term" value="F:transposase activity"/>
    <property type="evidence" value="ECO:0007669"/>
    <property type="project" value="InterPro"/>
</dbReference>
<evidence type="ECO:0008006" key="2">
    <source>
        <dbReference type="Google" id="ProtNLM"/>
    </source>
</evidence>
<protein>
    <recommendedName>
        <fullName evidence="2">Transposase</fullName>
    </recommendedName>
</protein>
<dbReference type="EMBL" id="UINC01226630">
    <property type="protein sequence ID" value="SVE57197.1"/>
    <property type="molecule type" value="Genomic_DNA"/>
</dbReference>
<dbReference type="SUPFAM" id="SSF46689">
    <property type="entry name" value="Homeodomain-like"/>
    <property type="match status" value="1"/>
</dbReference>
<dbReference type="Pfam" id="PF01527">
    <property type="entry name" value="HTH_Tnp_1"/>
    <property type="match status" value="1"/>
</dbReference>
<accession>A0A383EK28</accession>